<reference evidence="1" key="1">
    <citation type="submission" date="2019-03" db="EMBL/GenBank/DDBJ databases">
        <authorList>
            <consortium name="Pathogen Informatics"/>
        </authorList>
    </citation>
    <scope>NUCLEOTIDE SEQUENCE</scope>
    <source>
        <strain evidence="1">5012STDY7626359</strain>
    </source>
</reference>
<gene>
    <name evidence="1" type="ORF">SAMEA4873560_03420</name>
</gene>
<dbReference type="AlphaFoldDB" id="A0A486V3L4"/>
<evidence type="ECO:0000313" key="1">
    <source>
        <dbReference type="EMBL" id="VGM45128.1"/>
    </source>
</evidence>
<name>A0A486V3L4_KLEPN</name>
<accession>A0A486V3L4</accession>
<sequence length="361" mass="39297">MQRDTVGDSGHTELAHAVVDVVPGSVFVDRLRTGPQGQVGRREICGAAEEFRQQRAEGFDGVLRGFTAGDFRRVGLQLRDELVSFRVEVRRHLAFHTAGEFGCFLREGFGVSRKLLVPCGFFRLAGFFGIPLGIDVRRDVKRRVFPAQRFAGQGDFGVAQRRAVGVVGTGFVRRTETNDGFAHQQGRFVGNCTRFFYCAFDGVSVVTVNAAHHVPAVGFKAFRGIVGEPAFNVAVDGDAVVIIEGHQFAQLQGPGQGAHFVRDAFHHAAVAHEGVGEVVDDVVARTVELRRQGLLGDSHPDRVSDTLAQRTGGGFHACGVADFRVTRGFGVQLAEVFQLGYRQIVASEVQQAVNQHRTMAI</sequence>
<dbReference type="EMBL" id="CAAHDF010000007">
    <property type="protein sequence ID" value="VGM45128.1"/>
    <property type="molecule type" value="Genomic_DNA"/>
</dbReference>
<proteinExistence type="predicted"/>
<organism evidence="1">
    <name type="scientific">Klebsiella pneumoniae</name>
    <dbReference type="NCBI Taxonomy" id="573"/>
    <lineage>
        <taxon>Bacteria</taxon>
        <taxon>Pseudomonadati</taxon>
        <taxon>Pseudomonadota</taxon>
        <taxon>Gammaproteobacteria</taxon>
        <taxon>Enterobacterales</taxon>
        <taxon>Enterobacteriaceae</taxon>
        <taxon>Klebsiella/Raoultella group</taxon>
        <taxon>Klebsiella</taxon>
        <taxon>Klebsiella pneumoniae complex</taxon>
    </lineage>
</organism>
<protein>
    <submittedName>
        <fullName evidence="1">Uncharacterized protein</fullName>
    </submittedName>
</protein>